<dbReference type="EC" id="3.2.1.14" evidence="2"/>
<feature type="region of interest" description="Disordered" evidence="6">
    <location>
        <begin position="534"/>
        <end position="564"/>
    </location>
</feature>
<dbReference type="AlphaFoldDB" id="A0AAJ0CNS0"/>
<evidence type="ECO:0000256" key="6">
    <source>
        <dbReference type="SAM" id="MobiDB-lite"/>
    </source>
</evidence>
<evidence type="ECO:0000256" key="4">
    <source>
        <dbReference type="ARBA" id="ARBA00023026"/>
    </source>
</evidence>
<evidence type="ECO:0000256" key="1">
    <source>
        <dbReference type="ARBA" id="ARBA00008682"/>
    </source>
</evidence>
<keyword evidence="5" id="KW-1015">Disulfide bond</keyword>
<keyword evidence="4" id="KW-0843">Virulence</keyword>
<gene>
    <name evidence="9" type="ORF">QQS21_006342</name>
</gene>
<comment type="caution">
    <text evidence="9">The sequence shown here is derived from an EMBL/GenBank/DDBJ whole genome shotgun (WGS) entry which is preliminary data.</text>
</comment>
<evidence type="ECO:0000313" key="10">
    <source>
        <dbReference type="Proteomes" id="UP001251528"/>
    </source>
</evidence>
<dbReference type="InterPro" id="IPR036861">
    <property type="entry name" value="Endochitinase-like_sf"/>
</dbReference>
<dbReference type="GO" id="GO:0008061">
    <property type="term" value="F:chitin binding"/>
    <property type="evidence" value="ECO:0007669"/>
    <property type="project" value="UniProtKB-UniRule"/>
</dbReference>
<dbReference type="Pfam" id="PF00704">
    <property type="entry name" value="Glyco_hydro_18"/>
    <property type="match status" value="1"/>
</dbReference>
<dbReference type="SMART" id="SM00636">
    <property type="entry name" value="Glyco_18"/>
    <property type="match status" value="1"/>
</dbReference>
<dbReference type="Proteomes" id="UP001251528">
    <property type="component" value="Unassembled WGS sequence"/>
</dbReference>
<feature type="domain" description="GH18" evidence="8">
    <location>
        <begin position="80"/>
        <end position="442"/>
    </location>
</feature>
<protein>
    <recommendedName>
        <fullName evidence="2">chitinase</fullName>
        <ecNumber evidence="2">3.2.1.14</ecNumber>
    </recommendedName>
</protein>
<dbReference type="Gene3D" id="3.10.50.10">
    <property type="match status" value="1"/>
</dbReference>
<dbReference type="SUPFAM" id="SSF55486">
    <property type="entry name" value="Metalloproteases ('zincins'), catalytic domain"/>
    <property type="match status" value="1"/>
</dbReference>
<dbReference type="CDD" id="cd11618">
    <property type="entry name" value="ChtBD1_1"/>
    <property type="match status" value="2"/>
</dbReference>
<dbReference type="InterPro" id="IPR029070">
    <property type="entry name" value="Chitinase_insertion_sf"/>
</dbReference>
<feature type="compositionally biased region" description="Basic and acidic residues" evidence="6">
    <location>
        <begin position="541"/>
        <end position="550"/>
    </location>
</feature>
<dbReference type="Gene3D" id="3.20.20.80">
    <property type="entry name" value="Glycosidases"/>
    <property type="match status" value="1"/>
</dbReference>
<dbReference type="GO" id="GO:0008237">
    <property type="term" value="F:metallopeptidase activity"/>
    <property type="evidence" value="ECO:0007669"/>
    <property type="project" value="InterPro"/>
</dbReference>
<dbReference type="EMBL" id="JASWJB010000116">
    <property type="protein sequence ID" value="KAK2596250.1"/>
    <property type="molecule type" value="Genomic_DNA"/>
</dbReference>
<dbReference type="SUPFAM" id="SSF54556">
    <property type="entry name" value="Chitinase insertion domain"/>
    <property type="match status" value="1"/>
</dbReference>
<dbReference type="PANTHER" id="PTHR11177:SF333">
    <property type="entry name" value="CHITINASE"/>
    <property type="match status" value="1"/>
</dbReference>
<feature type="domain" description="Chitin-binding type-1" evidence="7">
    <location>
        <begin position="434"/>
        <end position="479"/>
    </location>
</feature>
<dbReference type="Gene3D" id="3.30.60.10">
    <property type="entry name" value="Endochitinase-like"/>
    <property type="match status" value="2"/>
</dbReference>
<keyword evidence="10" id="KW-1185">Reference proteome</keyword>
<dbReference type="InterPro" id="IPR011583">
    <property type="entry name" value="Chitinase_II/V-like_cat"/>
</dbReference>
<dbReference type="GO" id="GO:0008843">
    <property type="term" value="F:endochitinase activity"/>
    <property type="evidence" value="ECO:0007669"/>
    <property type="project" value="UniProtKB-EC"/>
</dbReference>
<dbReference type="InterPro" id="IPR017853">
    <property type="entry name" value="GH"/>
</dbReference>
<evidence type="ECO:0000256" key="5">
    <source>
        <dbReference type="PROSITE-ProRule" id="PRU00261"/>
    </source>
</evidence>
<dbReference type="InterPro" id="IPR024079">
    <property type="entry name" value="MetalloPept_cat_dom_sf"/>
</dbReference>
<feature type="compositionally biased region" description="Acidic residues" evidence="6">
    <location>
        <begin position="551"/>
        <end position="563"/>
    </location>
</feature>
<comment type="caution">
    <text evidence="5">Lacks conserved residue(s) required for the propagation of feature annotation.</text>
</comment>
<dbReference type="InterPro" id="IPR001002">
    <property type="entry name" value="Chitin-bd_1"/>
</dbReference>
<dbReference type="GO" id="GO:0005975">
    <property type="term" value="P:carbohydrate metabolic process"/>
    <property type="evidence" value="ECO:0007669"/>
    <property type="project" value="InterPro"/>
</dbReference>
<feature type="disulfide bond" evidence="5">
    <location>
        <begin position="505"/>
        <end position="519"/>
    </location>
</feature>
<comment type="similarity">
    <text evidence="1">Belongs to the glycosyl hydrolase 18 family. Chitinase class V subfamily.</text>
</comment>
<proteinExistence type="inferred from homology"/>
<dbReference type="SMART" id="SM00270">
    <property type="entry name" value="ChtBD1"/>
    <property type="match status" value="2"/>
</dbReference>
<dbReference type="PROSITE" id="PS50941">
    <property type="entry name" value="CHIT_BIND_I_2"/>
    <property type="match status" value="2"/>
</dbReference>
<dbReference type="InterPro" id="IPR050314">
    <property type="entry name" value="Glycosyl_Hydrlase_18"/>
</dbReference>
<evidence type="ECO:0000259" key="7">
    <source>
        <dbReference type="PROSITE" id="PS50941"/>
    </source>
</evidence>
<dbReference type="SUPFAM" id="SSF51445">
    <property type="entry name" value="(Trans)glycosidases"/>
    <property type="match status" value="1"/>
</dbReference>
<feature type="disulfide bond" evidence="5">
    <location>
        <begin position="454"/>
        <end position="468"/>
    </location>
</feature>
<keyword evidence="3 5" id="KW-0147">Chitin-binding</keyword>
<sequence length="1159" mass="127347">MIWPSRPPIFPFFSIGDKRCLAKVPFFVQKANALTAGGWCGTSVTHCIGPNKWAPCQQKYGKCEIIRPRTCGEGSGTSDQRMIGYYQASNIRNRACNRIYPKDIKTDGYTHLYWAFATIDPQNFSIKAWEEADKDHMREFTALKGKGKNLKTWIAVGGFDFSDPGPTRTTWSDLCADPLKRADFIRSARDFMFDYGFQGIDLDWEYPGTDKRGGNPADLENFVSLLRDMKKDFGTDYGISLTLAPDYWYLRHFDVKGLEPFVDHFGFMSYDLHGFWDADVKTLGSIVRGQADIREIRNNTLPLAYAGVDPSKIVFGVAWYGRGYTLSDASCNTFGCPFAGPSRPGKCTNSPGVLSLVEIQQMINKGEATSRLNEGAAMKELVWDDQWVGYDDEETVALKKKFANDQCFGGIMAWSVDFNSGIGDGDDKPPISTDGKCGPKNGGATCEGTKFGDCCSSSGWCGSGAGHCGTDCISGKCIKNGISTNGRCGKGFNNAKCVLSGFGSCCSSGGWCGSSTSHCGNGCQSGLCSGSGNGNIGDTKPPQKGEAGKGDDEEEGEGPDDPELMNRMGTYLKGWLTRFLFYFSGCSREESNIIARAYKDANRLANQDKVKSNIQFDGPEAEDWFGPESEVTMTQRQQIQAVFANVATVSDGSFLNPFKWSIIVRCKEAQGRARCRVPLDTDPCRPPRRPWERSTTAYSKNGASYNNPEITFCPAFFLKPSLDAAITAGRILPSPYQLDIGEYQNTAETFLHELMHLWLASDSKNGSPNPYPDDLKISYAEKIGGIIRWPTIDVYGPALAKLLARYEPIDPPNDPPAGFYTQRNAENYAYYALMMYIEKELGVYPYLPLVFRTIDLPPTDRNGMPIFPPSMLRTFSDGADGKVVGNAVDGCDNSAFPQSKPSGDKLVTIEKLSSHGKKWHELLDNKIKSSTATDGSREAQCRPSSSLTAHETDIRFVVDKLCTNKAYWDKQIVPAISQGDGVNKAQGASESILIHGGQDRVWAGLGFAGGSCSGSFKFAIGNNDEEKIANCKAFFEPAVTQCRFHNTLETYGGSVQSRSCRLAQIDVVPANADDPTGGPMGGDMKCEDYKIDPKFANADQYKDTCRCWLTSNPKATDVFKKPKGTSKCSDIKKRLIPFTPGFTKRADRRQHARESVSKV</sequence>
<evidence type="ECO:0000259" key="8">
    <source>
        <dbReference type="PROSITE" id="PS51910"/>
    </source>
</evidence>
<dbReference type="SUPFAM" id="SSF57016">
    <property type="entry name" value="Plant lectins/antimicrobial peptides"/>
    <property type="match status" value="2"/>
</dbReference>
<name>A0AAJ0CNS0_9HYPO</name>
<accession>A0AAJ0CNS0</accession>
<feature type="domain" description="Chitin-binding type-1" evidence="7">
    <location>
        <begin position="485"/>
        <end position="530"/>
    </location>
</feature>
<evidence type="ECO:0000256" key="2">
    <source>
        <dbReference type="ARBA" id="ARBA00012729"/>
    </source>
</evidence>
<dbReference type="InterPro" id="IPR001223">
    <property type="entry name" value="Glyco_hydro18_cat"/>
</dbReference>
<dbReference type="PROSITE" id="PS51910">
    <property type="entry name" value="GH18_2"/>
    <property type="match status" value="1"/>
</dbReference>
<evidence type="ECO:0000313" key="9">
    <source>
        <dbReference type="EMBL" id="KAK2596250.1"/>
    </source>
</evidence>
<reference evidence="9" key="1">
    <citation type="submission" date="2023-06" db="EMBL/GenBank/DDBJ databases">
        <title>Conoideocrella luteorostrata (Hypocreales: Clavicipitaceae), a potential biocontrol fungus for elongate hemlock scale in United States Christmas tree production areas.</title>
        <authorList>
            <person name="Barrett H."/>
            <person name="Lovett B."/>
            <person name="Macias A.M."/>
            <person name="Stajich J.E."/>
            <person name="Kasson M.T."/>
        </authorList>
    </citation>
    <scope>NUCLEOTIDE SEQUENCE</scope>
    <source>
        <strain evidence="9">ARSEF 14590</strain>
    </source>
</reference>
<dbReference type="Gene3D" id="3.40.390.10">
    <property type="entry name" value="Collagenase (Catalytic Domain)"/>
    <property type="match status" value="1"/>
</dbReference>
<evidence type="ECO:0000256" key="3">
    <source>
        <dbReference type="ARBA" id="ARBA00022669"/>
    </source>
</evidence>
<organism evidence="9 10">
    <name type="scientific">Conoideocrella luteorostrata</name>
    <dbReference type="NCBI Taxonomy" id="1105319"/>
    <lineage>
        <taxon>Eukaryota</taxon>
        <taxon>Fungi</taxon>
        <taxon>Dikarya</taxon>
        <taxon>Ascomycota</taxon>
        <taxon>Pezizomycotina</taxon>
        <taxon>Sordariomycetes</taxon>
        <taxon>Hypocreomycetidae</taxon>
        <taxon>Hypocreales</taxon>
        <taxon>Clavicipitaceae</taxon>
        <taxon>Conoideocrella</taxon>
    </lineage>
</organism>
<dbReference type="PANTHER" id="PTHR11177">
    <property type="entry name" value="CHITINASE"/>
    <property type="match status" value="1"/>
</dbReference>